<dbReference type="STRING" id="471855.Shel_11080"/>
<evidence type="ECO:0000256" key="1">
    <source>
        <dbReference type="SAM" id="Phobius"/>
    </source>
</evidence>
<proteinExistence type="predicted"/>
<dbReference type="KEGG" id="shi:Shel_11080"/>
<evidence type="ECO:0000259" key="2">
    <source>
        <dbReference type="Pfam" id="PF02517"/>
    </source>
</evidence>
<sequence length="244" mass="26987">MTARETYPLPAEEERELIRSTVISEAVLLGIGIVFAVMMSCLDGGPRHAFLELGVLRDLAAVCKPHWIMAVLPAVMLAVLYLVDTWAMQHNGEYVEAAIRERQGMTGELPRLSMVAIVPCMAVGAIAEELVFRYGILGILVILVGYVVPGPVAASVAVFVSAIMFWYMHARNRDPWNTAVVLINAILWGSAYVFTGSLLSCIVAQAVYNIGELAFERVKMTSEPDYFRGRVPVREALDMQKKRR</sequence>
<dbReference type="Pfam" id="PF02517">
    <property type="entry name" value="Rce1-like"/>
    <property type="match status" value="1"/>
</dbReference>
<evidence type="ECO:0000313" key="4">
    <source>
        <dbReference type="Proteomes" id="UP000002026"/>
    </source>
</evidence>
<reference evidence="3 4" key="1">
    <citation type="journal article" date="2009" name="Stand. Genomic Sci.">
        <title>Complete genome sequence of Slackia heliotrinireducens type strain (RHS 1).</title>
        <authorList>
            <person name="Pukall R."/>
            <person name="Lapidus A."/>
            <person name="Nolan M."/>
            <person name="Copeland A."/>
            <person name="Glavina Del Rio T."/>
            <person name="Lucas S."/>
            <person name="Chen F."/>
            <person name="Tice H."/>
            <person name="Cheng J.F."/>
            <person name="Chertkov O."/>
            <person name="Bruce D."/>
            <person name="Goodwin L."/>
            <person name="Kuske C."/>
            <person name="Brettin T."/>
            <person name="Detter J.C."/>
            <person name="Han C."/>
            <person name="Pitluck S."/>
            <person name="Pati A."/>
            <person name="Mavrommatis K."/>
            <person name="Ivanova N."/>
            <person name="Ovchinnikova G."/>
            <person name="Chen A."/>
            <person name="Palaniappan K."/>
            <person name="Schneider S."/>
            <person name="Rohde M."/>
            <person name="Chain P."/>
            <person name="D'haeseleer P."/>
            <person name="Goker M."/>
            <person name="Bristow J."/>
            <person name="Eisen J.A."/>
            <person name="Markowitz V."/>
            <person name="Kyrpides N.C."/>
            <person name="Klenk H.P."/>
            <person name="Hugenholtz P."/>
        </authorList>
    </citation>
    <scope>NUCLEOTIDE SEQUENCE [LARGE SCALE GENOMIC DNA]</scope>
    <source>
        <strain evidence="4">ATCC 29202 / DSM 20476 / NCTC 11029 / RHS 1</strain>
    </source>
</reference>
<dbReference type="InterPro" id="IPR003675">
    <property type="entry name" value="Rce1/LyrA-like_dom"/>
</dbReference>
<keyword evidence="1" id="KW-1133">Transmembrane helix</keyword>
<dbReference type="AlphaFoldDB" id="C7N5F8"/>
<dbReference type="GO" id="GO:0080120">
    <property type="term" value="P:CAAX-box protein maturation"/>
    <property type="evidence" value="ECO:0007669"/>
    <property type="project" value="UniProtKB-ARBA"/>
</dbReference>
<evidence type="ECO:0000313" key="3">
    <source>
        <dbReference type="EMBL" id="ACV22143.1"/>
    </source>
</evidence>
<feature type="transmembrane region" description="Helical" evidence="1">
    <location>
        <begin position="139"/>
        <end position="167"/>
    </location>
</feature>
<feature type="transmembrane region" description="Helical" evidence="1">
    <location>
        <begin position="179"/>
        <end position="208"/>
    </location>
</feature>
<feature type="transmembrane region" description="Helical" evidence="1">
    <location>
        <begin position="26"/>
        <end position="46"/>
    </location>
</feature>
<dbReference type="GO" id="GO:0006508">
    <property type="term" value="P:proteolysis"/>
    <property type="evidence" value="ECO:0007669"/>
    <property type="project" value="UniProtKB-KW"/>
</dbReference>
<dbReference type="HOGENOM" id="CLU_1137435_0_0_11"/>
<dbReference type="EMBL" id="CP001684">
    <property type="protein sequence ID" value="ACV22143.1"/>
    <property type="molecule type" value="Genomic_DNA"/>
</dbReference>
<accession>C7N5F8</accession>
<dbReference type="GO" id="GO:0004175">
    <property type="term" value="F:endopeptidase activity"/>
    <property type="evidence" value="ECO:0007669"/>
    <property type="project" value="UniProtKB-ARBA"/>
</dbReference>
<keyword evidence="3" id="KW-0645">Protease</keyword>
<dbReference type="eggNOG" id="COG1266">
    <property type="taxonomic scope" value="Bacteria"/>
</dbReference>
<keyword evidence="3" id="KW-0378">Hydrolase</keyword>
<keyword evidence="1" id="KW-0812">Transmembrane</keyword>
<gene>
    <name evidence="3" type="ordered locus">Shel_11080</name>
</gene>
<protein>
    <submittedName>
        <fullName evidence="3">CAAX amino terminal protease family</fullName>
    </submittedName>
</protein>
<keyword evidence="4" id="KW-1185">Reference proteome</keyword>
<name>C7N5F8_SLAHD</name>
<feature type="transmembrane region" description="Helical" evidence="1">
    <location>
        <begin position="66"/>
        <end position="88"/>
    </location>
</feature>
<feature type="domain" description="CAAX prenyl protease 2/Lysostaphin resistance protein A-like" evidence="2">
    <location>
        <begin position="113"/>
        <end position="210"/>
    </location>
</feature>
<dbReference type="Proteomes" id="UP000002026">
    <property type="component" value="Chromosome"/>
</dbReference>
<keyword evidence="1" id="KW-0472">Membrane</keyword>
<dbReference type="RefSeq" id="WP_012798246.1">
    <property type="nucleotide sequence ID" value="NC_013165.1"/>
</dbReference>
<organism evidence="3 4">
    <name type="scientific">Slackia heliotrinireducens (strain ATCC 29202 / DSM 20476 / NCTC 11029 / RHS 1)</name>
    <name type="common">Peptococcus heliotrinreducens</name>
    <dbReference type="NCBI Taxonomy" id="471855"/>
    <lineage>
        <taxon>Bacteria</taxon>
        <taxon>Bacillati</taxon>
        <taxon>Actinomycetota</taxon>
        <taxon>Coriobacteriia</taxon>
        <taxon>Eggerthellales</taxon>
        <taxon>Eggerthellaceae</taxon>
        <taxon>Slackia</taxon>
    </lineage>
</organism>